<keyword evidence="1" id="KW-0678">Repressor</keyword>
<name>A0A8X7R7E3_BRACI</name>
<sequence length="96" mass="10784">MKVKNQRLAQGYKDGEEDRGKLDYVKVNMNGLVVSRKVCVLDEGTYSTLSLQLDSRFGKLCSKSETFCYKYVSEALATSILIWGNADNIEIEIVPV</sequence>
<protein>
    <recommendedName>
        <fullName evidence="1">Auxin-responsive protein</fullName>
    </recommendedName>
</protein>
<keyword evidence="1" id="KW-0804">Transcription</keyword>
<dbReference type="Pfam" id="PF02309">
    <property type="entry name" value="AUX_IAA"/>
    <property type="match status" value="1"/>
</dbReference>
<dbReference type="Proteomes" id="UP000886595">
    <property type="component" value="Unassembled WGS sequence"/>
</dbReference>
<accession>A0A8X7R7E3</accession>
<gene>
    <name evidence="3" type="ORF">Bca52824_054485</name>
</gene>
<dbReference type="EMBL" id="JAAMPC010000011">
    <property type="protein sequence ID" value="KAG2283265.1"/>
    <property type="molecule type" value="Genomic_DNA"/>
</dbReference>
<comment type="subunit">
    <text evidence="1">Homodimers and heterodimers.</text>
</comment>
<keyword evidence="1" id="KW-0539">Nucleus</keyword>
<comment type="function">
    <text evidence="1">Aux/IAA proteins are short-lived transcriptional factors that function as repressors of early auxin response genes at low auxin concentrations.</text>
</comment>
<dbReference type="OrthoDB" id="1900465at2759"/>
<comment type="subcellular location">
    <subcellularLocation>
        <location evidence="1">Nucleus</location>
    </subcellularLocation>
</comment>
<evidence type="ECO:0000313" key="4">
    <source>
        <dbReference type="Proteomes" id="UP000886595"/>
    </source>
</evidence>
<dbReference type="Gene3D" id="3.10.20.90">
    <property type="entry name" value="Phosphatidylinositol 3-kinase Catalytic Subunit, Chain A, domain 1"/>
    <property type="match status" value="1"/>
</dbReference>
<reference evidence="3 4" key="1">
    <citation type="submission" date="2020-02" db="EMBL/GenBank/DDBJ databases">
        <authorList>
            <person name="Ma Q."/>
            <person name="Huang Y."/>
            <person name="Song X."/>
            <person name="Pei D."/>
        </authorList>
    </citation>
    <scope>NUCLEOTIDE SEQUENCE [LARGE SCALE GENOMIC DNA]</scope>
    <source>
        <strain evidence="3">Sxm20200214</strain>
        <tissue evidence="3">Leaf</tissue>
    </source>
</reference>
<organism evidence="3 4">
    <name type="scientific">Brassica carinata</name>
    <name type="common">Ethiopian mustard</name>
    <name type="synonym">Abyssinian cabbage</name>
    <dbReference type="NCBI Taxonomy" id="52824"/>
    <lineage>
        <taxon>Eukaryota</taxon>
        <taxon>Viridiplantae</taxon>
        <taxon>Streptophyta</taxon>
        <taxon>Embryophyta</taxon>
        <taxon>Tracheophyta</taxon>
        <taxon>Spermatophyta</taxon>
        <taxon>Magnoliopsida</taxon>
        <taxon>eudicotyledons</taxon>
        <taxon>Gunneridae</taxon>
        <taxon>Pentapetalae</taxon>
        <taxon>rosids</taxon>
        <taxon>malvids</taxon>
        <taxon>Brassicales</taxon>
        <taxon>Brassicaceae</taxon>
        <taxon>Brassiceae</taxon>
        <taxon>Brassica</taxon>
    </lineage>
</organism>
<dbReference type="InterPro" id="IPR033389">
    <property type="entry name" value="AUX/IAA_dom"/>
</dbReference>
<dbReference type="AlphaFoldDB" id="A0A8X7R7E3"/>
<keyword evidence="4" id="KW-1185">Reference proteome</keyword>
<evidence type="ECO:0000313" key="3">
    <source>
        <dbReference type="EMBL" id="KAG2283265.1"/>
    </source>
</evidence>
<dbReference type="GO" id="GO:0005634">
    <property type="term" value="C:nucleus"/>
    <property type="evidence" value="ECO:0007669"/>
    <property type="project" value="UniProtKB-SubCell"/>
</dbReference>
<comment type="caution">
    <text evidence="3">The sequence shown here is derived from an EMBL/GenBank/DDBJ whole genome shotgun (WGS) entry which is preliminary data.</text>
</comment>
<evidence type="ECO:0000256" key="1">
    <source>
        <dbReference type="RuleBase" id="RU004549"/>
    </source>
</evidence>
<keyword evidence="1" id="KW-0927">Auxin signaling pathway</keyword>
<feature type="domain" description="AUX/IAA" evidence="2">
    <location>
        <begin position="13"/>
        <end position="64"/>
    </location>
</feature>
<keyword evidence="1" id="KW-0805">Transcription regulation</keyword>
<dbReference type="GO" id="GO:0009734">
    <property type="term" value="P:auxin-activated signaling pathway"/>
    <property type="evidence" value="ECO:0007669"/>
    <property type="project" value="UniProtKB-UniRule"/>
</dbReference>
<evidence type="ECO:0000259" key="2">
    <source>
        <dbReference type="Pfam" id="PF02309"/>
    </source>
</evidence>
<comment type="similarity">
    <text evidence="1">Belongs to the Aux/IAA family.</text>
</comment>
<proteinExistence type="inferred from homology"/>